<name>A0ABV7TDC5_9RHOB</name>
<reference evidence="2" key="1">
    <citation type="journal article" date="2019" name="Int. J. Syst. Evol. Microbiol.">
        <title>The Global Catalogue of Microorganisms (GCM) 10K type strain sequencing project: providing services to taxonomists for standard genome sequencing and annotation.</title>
        <authorList>
            <consortium name="The Broad Institute Genomics Platform"/>
            <consortium name="The Broad Institute Genome Sequencing Center for Infectious Disease"/>
            <person name="Wu L."/>
            <person name="Ma J."/>
        </authorList>
    </citation>
    <scope>NUCLEOTIDE SEQUENCE [LARGE SCALE GENOMIC DNA]</scope>
    <source>
        <strain evidence="2">KCTC 42911</strain>
    </source>
</reference>
<protein>
    <submittedName>
        <fullName evidence="1">Uncharacterized protein</fullName>
    </submittedName>
</protein>
<dbReference type="Proteomes" id="UP001595629">
    <property type="component" value="Unassembled WGS sequence"/>
</dbReference>
<comment type="caution">
    <text evidence="1">The sequence shown here is derived from an EMBL/GenBank/DDBJ whole genome shotgun (WGS) entry which is preliminary data.</text>
</comment>
<proteinExistence type="predicted"/>
<sequence>MHMEALPPAARYRHEKRLTASIALTDLDPQDAAQICCAVLDEVAAEMPDLDPWGSIRSDAAFWADLAHPAELENYATFALRKLGQRALGKQMRKRLFKELWRSFTDAERAAFLKHVNGRAA</sequence>
<evidence type="ECO:0000313" key="1">
    <source>
        <dbReference type="EMBL" id="MFC3613561.1"/>
    </source>
</evidence>
<keyword evidence="2" id="KW-1185">Reference proteome</keyword>
<dbReference type="EMBL" id="JBHRXI010000006">
    <property type="protein sequence ID" value="MFC3613561.1"/>
    <property type="molecule type" value="Genomic_DNA"/>
</dbReference>
<accession>A0ABV7TDC5</accession>
<dbReference type="RefSeq" id="WP_386734747.1">
    <property type="nucleotide sequence ID" value="NZ_JBHRXI010000006.1"/>
</dbReference>
<evidence type="ECO:0000313" key="2">
    <source>
        <dbReference type="Proteomes" id="UP001595629"/>
    </source>
</evidence>
<gene>
    <name evidence="1" type="ORF">ACFORG_07290</name>
</gene>
<organism evidence="1 2">
    <name type="scientific">Lutimaribacter marinistellae</name>
    <dbReference type="NCBI Taxonomy" id="1820329"/>
    <lineage>
        <taxon>Bacteria</taxon>
        <taxon>Pseudomonadati</taxon>
        <taxon>Pseudomonadota</taxon>
        <taxon>Alphaproteobacteria</taxon>
        <taxon>Rhodobacterales</taxon>
        <taxon>Roseobacteraceae</taxon>
        <taxon>Lutimaribacter</taxon>
    </lineage>
</organism>